<feature type="region of interest" description="Disordered" evidence="2">
    <location>
        <begin position="453"/>
        <end position="815"/>
    </location>
</feature>
<feature type="compositionally biased region" description="Basic and acidic residues" evidence="2">
    <location>
        <begin position="556"/>
        <end position="575"/>
    </location>
</feature>
<feature type="region of interest" description="Disordered" evidence="2">
    <location>
        <begin position="1"/>
        <end position="20"/>
    </location>
</feature>
<gene>
    <name evidence="3" type="ORF">Tdes44962_MAKER00605</name>
</gene>
<dbReference type="AlphaFoldDB" id="A0A9W7SNM7"/>
<feature type="compositionally biased region" description="Basic and acidic residues" evidence="2">
    <location>
        <begin position="766"/>
        <end position="788"/>
    </location>
</feature>
<feature type="compositionally biased region" description="Polar residues" evidence="2">
    <location>
        <begin position="506"/>
        <end position="515"/>
    </location>
</feature>
<keyword evidence="1" id="KW-0175">Coiled coil</keyword>
<comment type="caution">
    <text evidence="3">The sequence shown here is derived from an EMBL/GenBank/DDBJ whole genome shotgun (WGS) entry which is preliminary data.</text>
</comment>
<proteinExistence type="predicted"/>
<evidence type="ECO:0000256" key="1">
    <source>
        <dbReference type="SAM" id="Coils"/>
    </source>
</evidence>
<feature type="compositionally biased region" description="Low complexity" evidence="2">
    <location>
        <begin position="470"/>
        <end position="487"/>
    </location>
</feature>
<accession>A0A9W7SNM7</accession>
<reference evidence="3 4" key="2">
    <citation type="journal article" date="2021" name="Curr. Genet.">
        <title>Genetic response to nitrogen starvation in the aggressive Eucalyptus foliar pathogen Teratosphaeria destructans.</title>
        <authorList>
            <person name="Havenga M."/>
            <person name="Wingfield B.D."/>
            <person name="Wingfield M.J."/>
            <person name="Dreyer L.L."/>
            <person name="Roets F."/>
            <person name="Aylward J."/>
        </authorList>
    </citation>
    <scope>NUCLEOTIDE SEQUENCE [LARGE SCALE GENOMIC DNA]</scope>
    <source>
        <strain evidence="3">CMW44962</strain>
    </source>
</reference>
<feature type="compositionally biased region" description="Pro residues" evidence="2">
    <location>
        <begin position="238"/>
        <end position="250"/>
    </location>
</feature>
<feature type="compositionally biased region" description="Polar residues" evidence="2">
    <location>
        <begin position="591"/>
        <end position="619"/>
    </location>
</feature>
<keyword evidence="4" id="KW-1185">Reference proteome</keyword>
<sequence length="992" mass="107190">MAPPQQHPHTNGTMPSSAQVPNMQAPAAVPVQHMNGYGMHPAGGAPTQYAPAHQVNVPQPPAPREIIEIPDDDDEVQIVGGSTRNTPQTHQAAEPAAQHQGPWEGFSMRRLNRLRAPGNQGVLLNDQDKAFLRQHDEAAQRMAKRAKAQKAEEVKREKQRKAQEAEAARAELEKQAKEKKQQEREARKAAEQRRRQMSAASHTPAGRVGGVMLPNMRPQPENGGSTASQPDVQQSRPEAPPQQNPAPAPGRPKRTWTPTCAAVQAVAALRGGKDNAAMGIVFQGAPNITTAMDKLGLRSGLARMRVTFRPTDSAFRLELAGALSNADDSWSYETLYRSFGFANADYQDGWALPRFTAIPNVQAASQEVWEPFQTTSGCIGFALRGCAAIDDTIKKYRLLMGSEQMNLMVLPNQEFTVRVMGHVGTMGLPWPFETFQRHIAEQAASRGLALAQVNEQQQGPSDHTRRADPEPAAQPTPAAASRTPTDAGTKSPRADGSFCKLATSEPHAQNTQLLSGKTAVAENAPSSSAAAPSAEAAGKRKRSGESEEVQPVTKRSRIDHDASKAHGAMERKDDSGYSSFVHSPAGGDIYNASNEPTTTFSAAESNQSTGTALQPNNDKPGNDDDLVAQLKAALDGQAEGSDGQQTQSDADDGLEAMLQAALEEAAEEPIHEQTQVPTDDDLEGQSQAFTEEGAEQADGEQGQVNPNDTFTNDVDYDELFGSSEDDEQHDNDEANHRSPSPVAPDPDANDVNTACEATKPASETSSHVEETPRATHSDARNSVDHTEIPDSDSESEDEDDSDDDDEDGEETAAAKKQYLAEIVALEAAIEESRQSMAKTTNRIWSDRCKAKIEQSEKEVASKQAALAALFATRSDEETAAAKKRYLTGVAALEAAIEERKKSMVNFDNRIFNNRCQLEIEQLQKEIALKQAALAALSASSSKDGEESSLRLKTLRPRTLGLNTKIVNIGTRDIEIRVIGTRTSDIEKENSGF</sequence>
<dbReference type="Proteomes" id="UP001138500">
    <property type="component" value="Unassembled WGS sequence"/>
</dbReference>
<reference evidence="3 4" key="1">
    <citation type="journal article" date="2018" name="IMA Fungus">
        <title>IMA Genome-F 10: Nine draft genome sequences of Claviceps purpurea s.lat., including C. arundinis, C. humidiphila, and C. cf. spartinae, pseudomolecules for the pitch canker pathogen Fusarium circinatum, draft genome of Davidsoniella eucalypti, Grosmannia galeiformis, Quambalaria eucalypti, and Teratosphaeria destructans.</title>
        <authorList>
            <person name="Wingfield B.D."/>
            <person name="Liu M."/>
            <person name="Nguyen H.D."/>
            <person name="Lane F.A."/>
            <person name="Morgan S.W."/>
            <person name="De Vos L."/>
            <person name="Wilken P.M."/>
            <person name="Duong T.A."/>
            <person name="Aylward J."/>
            <person name="Coetzee M.P."/>
            <person name="Dadej K."/>
            <person name="De Beer Z.W."/>
            <person name="Findlay W."/>
            <person name="Havenga M."/>
            <person name="Kolarik M."/>
            <person name="Menzies J.G."/>
            <person name="Naidoo K."/>
            <person name="Pochopski O."/>
            <person name="Shoukouhi P."/>
            <person name="Santana Q.C."/>
            <person name="Seifert K.A."/>
            <person name="Soal N."/>
            <person name="Steenkamp E.T."/>
            <person name="Tatham C.T."/>
            <person name="van der Nest M.A."/>
            <person name="Wingfield M.J."/>
        </authorList>
    </citation>
    <scope>NUCLEOTIDE SEQUENCE [LARGE SCALE GENOMIC DNA]</scope>
    <source>
        <strain evidence="3">CMW44962</strain>
    </source>
</reference>
<feature type="region of interest" description="Disordered" evidence="2">
    <location>
        <begin position="140"/>
        <end position="256"/>
    </location>
</feature>
<dbReference type="OrthoDB" id="10509996at2759"/>
<feature type="compositionally biased region" description="Polar residues" evidence="2">
    <location>
        <begin position="222"/>
        <end position="235"/>
    </location>
</feature>
<evidence type="ECO:0000313" key="3">
    <source>
        <dbReference type="EMBL" id="KAH9825675.1"/>
    </source>
</evidence>
<feature type="coiled-coil region" evidence="1">
    <location>
        <begin position="815"/>
        <end position="842"/>
    </location>
</feature>
<feature type="compositionally biased region" description="Low complexity" evidence="2">
    <location>
        <begin position="519"/>
        <end position="536"/>
    </location>
</feature>
<feature type="compositionally biased region" description="Acidic residues" evidence="2">
    <location>
        <begin position="714"/>
        <end position="730"/>
    </location>
</feature>
<feature type="compositionally biased region" description="Acidic residues" evidence="2">
    <location>
        <begin position="789"/>
        <end position="810"/>
    </location>
</feature>
<evidence type="ECO:0000256" key="2">
    <source>
        <dbReference type="SAM" id="MobiDB-lite"/>
    </source>
</evidence>
<evidence type="ECO:0000313" key="4">
    <source>
        <dbReference type="Proteomes" id="UP001138500"/>
    </source>
</evidence>
<feature type="compositionally biased region" description="Polar residues" evidence="2">
    <location>
        <begin position="7"/>
        <end position="20"/>
    </location>
</feature>
<organism evidence="3 4">
    <name type="scientific">Teratosphaeria destructans</name>
    <dbReference type="NCBI Taxonomy" id="418781"/>
    <lineage>
        <taxon>Eukaryota</taxon>
        <taxon>Fungi</taxon>
        <taxon>Dikarya</taxon>
        <taxon>Ascomycota</taxon>
        <taxon>Pezizomycotina</taxon>
        <taxon>Dothideomycetes</taxon>
        <taxon>Dothideomycetidae</taxon>
        <taxon>Mycosphaerellales</taxon>
        <taxon>Teratosphaeriaceae</taxon>
        <taxon>Teratosphaeria</taxon>
    </lineage>
</organism>
<dbReference type="EMBL" id="RIBY02002089">
    <property type="protein sequence ID" value="KAH9825675.1"/>
    <property type="molecule type" value="Genomic_DNA"/>
</dbReference>
<dbReference type="PANTHER" id="PTHR24216">
    <property type="entry name" value="PAXILLIN-RELATED"/>
    <property type="match status" value="1"/>
</dbReference>
<feature type="compositionally biased region" description="Basic and acidic residues" evidence="2">
    <location>
        <begin position="149"/>
        <end position="194"/>
    </location>
</feature>
<dbReference type="PANTHER" id="PTHR24216:SF65">
    <property type="entry name" value="PAXILLIN-LIKE PROTEIN 1"/>
    <property type="match status" value="1"/>
</dbReference>
<feature type="coiled-coil region" evidence="1">
    <location>
        <begin position="912"/>
        <end position="939"/>
    </location>
</feature>
<protein>
    <submittedName>
        <fullName evidence="3">Uncharacterized protein</fullName>
    </submittedName>
</protein>
<name>A0A9W7SNM7_9PEZI</name>